<sequence length="429" mass="47964">MKNPMLLRLCFVLSLICFACNNDDDISTLEEEEEEVILTDNIEVYVANLIDDSYTFAIENGGTASYLIDKAGNKIKEWSFDTSLGNDLELLPDGKLLGIFKSSSPAFSFGGYGGIVRIINSDGSVDWEFEYADENHISHHDVELLPNGNVLFIVWEKIDADEAQANGVNTVGPIYPEALVEVNPLTDEIVWEWHSFDHIIQDQDDTALHFGNVSANPQLIDINYDVIDNGDIMHANGIDYDAEKDIIYLSVNYYSEIWVIDHSTTTAEAATNSGGNYNKGGNLLYRFGNPSAYKNTEGTRLFFNNHFPNLLEDGEPGEGNVLVYMNGSDSGQSVVYELSMPENYNLTPNTNNEPGIVWSYTDADLFHGRISGAVRLKNGNTLITEGDYGFWEVTTDGEIAWKYNGNGTNFWRSYAYDIDDQEIIDLNLE</sequence>
<comment type="caution">
    <text evidence="2">The sequence shown here is derived from an EMBL/GenBank/DDBJ whole genome shotgun (WGS) entry which is preliminary data.</text>
</comment>
<evidence type="ECO:0000313" key="2">
    <source>
        <dbReference type="EMBL" id="MCK8480833.1"/>
    </source>
</evidence>
<dbReference type="PANTHER" id="PTHR35340">
    <property type="entry name" value="PQQ ENZYME REPEAT PROTEIN-RELATED"/>
    <property type="match status" value="1"/>
</dbReference>
<dbReference type="Proteomes" id="UP001203687">
    <property type="component" value="Unassembled WGS sequence"/>
</dbReference>
<evidence type="ECO:0000256" key="1">
    <source>
        <dbReference type="SAM" id="SignalP"/>
    </source>
</evidence>
<gene>
    <name evidence="2" type="ORF">MUY34_09380</name>
</gene>
<feature type="signal peptide" evidence="1">
    <location>
        <begin position="1"/>
        <end position="19"/>
    </location>
</feature>
<dbReference type="Pfam" id="PF05935">
    <property type="entry name" value="Arylsulfotrans"/>
    <property type="match status" value="1"/>
</dbReference>
<feature type="chain" id="PRO_5046073774" evidence="1">
    <location>
        <begin position="20"/>
        <end position="429"/>
    </location>
</feature>
<keyword evidence="1" id="KW-0732">Signal</keyword>
<dbReference type="RefSeq" id="WP_248412852.1">
    <property type="nucleotide sequence ID" value="NZ_JALPQF010000008.1"/>
</dbReference>
<protein>
    <submittedName>
        <fullName evidence="2">Aryl-sulfate sulfotransferase</fullName>
    </submittedName>
</protein>
<organism evidence="2 3">
    <name type="scientific">Psychroserpens algicola</name>
    <dbReference type="NCBI Taxonomy" id="1719034"/>
    <lineage>
        <taxon>Bacteria</taxon>
        <taxon>Pseudomonadati</taxon>
        <taxon>Bacteroidota</taxon>
        <taxon>Flavobacteriia</taxon>
        <taxon>Flavobacteriales</taxon>
        <taxon>Flavobacteriaceae</taxon>
        <taxon>Psychroserpens</taxon>
    </lineage>
</organism>
<reference evidence="2" key="1">
    <citation type="submission" date="2022-04" db="EMBL/GenBank/DDBJ databases">
        <authorList>
            <person name="Ren T."/>
        </authorList>
    </citation>
    <scope>NUCLEOTIDE SEQUENCE</scope>
    <source>
        <strain evidence="2">F63249</strain>
    </source>
</reference>
<evidence type="ECO:0000313" key="3">
    <source>
        <dbReference type="Proteomes" id="UP001203687"/>
    </source>
</evidence>
<proteinExistence type="predicted"/>
<keyword evidence="3" id="KW-1185">Reference proteome</keyword>
<dbReference type="PANTHER" id="PTHR35340:SF5">
    <property type="entry name" value="ASST-DOMAIN-CONTAINING PROTEIN"/>
    <property type="match status" value="1"/>
</dbReference>
<dbReference type="SUPFAM" id="SSF50969">
    <property type="entry name" value="YVTN repeat-like/Quinoprotein amine dehydrogenase"/>
    <property type="match status" value="1"/>
</dbReference>
<dbReference type="InterPro" id="IPR011044">
    <property type="entry name" value="Quino_amine_DH_bsu"/>
</dbReference>
<dbReference type="InterPro" id="IPR053143">
    <property type="entry name" value="Arylsulfate_ST"/>
</dbReference>
<dbReference type="InterPro" id="IPR010262">
    <property type="entry name" value="Arylsulfotransferase_bact"/>
</dbReference>
<dbReference type="EMBL" id="JALPQF010000008">
    <property type="protein sequence ID" value="MCK8480833.1"/>
    <property type="molecule type" value="Genomic_DNA"/>
</dbReference>
<accession>A0ABT0H902</accession>
<name>A0ABT0H902_9FLAO</name>